<keyword evidence="2 8" id="KW-0547">Nucleotide-binding</keyword>
<evidence type="ECO:0000256" key="1">
    <source>
        <dbReference type="ARBA" id="ARBA00022679"/>
    </source>
</evidence>
<dbReference type="OrthoDB" id="275301at2759"/>
<feature type="compositionally biased region" description="Basic and acidic residues" evidence="9">
    <location>
        <begin position="400"/>
        <end position="416"/>
    </location>
</feature>
<feature type="compositionally biased region" description="Low complexity" evidence="9">
    <location>
        <begin position="675"/>
        <end position="687"/>
    </location>
</feature>
<dbReference type="InterPro" id="IPR017441">
    <property type="entry name" value="Protein_kinase_ATP_BS"/>
</dbReference>
<feature type="compositionally biased region" description="Low complexity" evidence="9">
    <location>
        <begin position="1418"/>
        <end position="1450"/>
    </location>
</feature>
<evidence type="ECO:0000259" key="11">
    <source>
        <dbReference type="PROSITE" id="PS50089"/>
    </source>
</evidence>
<dbReference type="InterPro" id="IPR008271">
    <property type="entry name" value="Ser/Thr_kinase_AS"/>
</dbReference>
<feature type="region of interest" description="Disordered" evidence="9">
    <location>
        <begin position="400"/>
        <end position="445"/>
    </location>
</feature>
<dbReference type="Pfam" id="PF00069">
    <property type="entry name" value="Pkinase"/>
    <property type="match status" value="1"/>
</dbReference>
<feature type="region of interest" description="Disordered" evidence="9">
    <location>
        <begin position="279"/>
        <end position="336"/>
    </location>
</feature>
<gene>
    <name evidence="14" type="primary">LOC108673055</name>
</gene>
<dbReference type="SUPFAM" id="SSF57850">
    <property type="entry name" value="RING/U-box"/>
    <property type="match status" value="1"/>
</dbReference>
<evidence type="ECO:0000256" key="7">
    <source>
        <dbReference type="PROSITE-ProRule" id="PRU00175"/>
    </source>
</evidence>
<dbReference type="PANTHER" id="PTHR48016:SF56">
    <property type="entry name" value="MAPKK KINASE"/>
    <property type="match status" value="1"/>
</dbReference>
<dbReference type="PROSITE" id="PS50966">
    <property type="entry name" value="ZF_SWIM"/>
    <property type="match status" value="1"/>
</dbReference>
<evidence type="ECO:0000256" key="6">
    <source>
        <dbReference type="ARBA" id="ARBA00022840"/>
    </source>
</evidence>
<evidence type="ECO:0000313" key="13">
    <source>
        <dbReference type="Proteomes" id="UP000694843"/>
    </source>
</evidence>
<keyword evidence="3 7" id="KW-0863">Zinc-finger</keyword>
<dbReference type="Pfam" id="PF21040">
    <property type="entry name" value="CEP104-like_TOG"/>
    <property type="match status" value="1"/>
</dbReference>
<dbReference type="GO" id="GO:0005524">
    <property type="term" value="F:ATP binding"/>
    <property type="evidence" value="ECO:0007669"/>
    <property type="project" value="UniProtKB-UniRule"/>
</dbReference>
<feature type="region of interest" description="Disordered" evidence="9">
    <location>
        <begin position="659"/>
        <end position="753"/>
    </location>
</feature>
<feature type="compositionally biased region" description="Low complexity" evidence="9">
    <location>
        <begin position="163"/>
        <end position="172"/>
    </location>
</feature>
<feature type="compositionally biased region" description="Polar residues" evidence="9">
    <location>
        <begin position="545"/>
        <end position="556"/>
    </location>
</feature>
<sequence>MGLSHSPSDGVISGIPRPSPIRGTGASPSSGGSGIPLMKMSPPSSVGGNRAWGTAAPHCSPPRAAGPPLAPTGRRTSPSVPPTGRRASPSVPPAGRRASPSVPKIADPSPAARGTSPMAGQRGASPQSSSTRGSSPISGSVRGSSPISGSVRGNSPISGGARGNSPGSRSSSGCGGGGVSEEVIRGRVRRALRARLYLLHQPGPNSFSVGGDSPAHKYRVIIGPQSCSCGHGPHCVHVLFVLVRVLQVPQQSPLLLASTLKDYEAEQLLGAWEERRKKAVRGRGEGHRSPSRGDTPASHSRLNTSTTSSPTRNSPTSKGGSANPTRAAGGPNGDEDEEAQCPICLTAMVEGESLVACEGGCRNLLHHHCMAVWAADRHCQHLPLLCPLCRAPWPPRPEGDVLRRDNSDAPRVEGSRGESLWTDPRRSDALSGNPLRSEVPRADPARAEAAGGDLAVMLGPNHASTSSPSGGLVRAPSVRRAEAAAQDRVDTTAISSPTRELNAALGQLGLVGVRGMRQEGAGERLPHAGGGHGVGRRTRDDVSSFSYRNNVTTGPKQASNSQASNSQASNSQASNSQASNSQASNSGHDVNNARMNDVSQQLSHRQLQQRPSLSSRHLQGSILQQHQHLQQVSRAAEGTHLQQVPRVVRSESCNLHQRLAASEKLPRPTNPPGSPTSSPGPSKSVPVIRPSLLPSMSAAHHRSAAHPPSVMSPTVHTSGCSGGYSGGAAHAASSHRRSSSMRSQSNPNSPYSPVDLSYPSLLFAHHGGLSGSNPRLSGRPRGSTAAAPPSRRSPSFYRVPDSASAHAYPHTRSSSPLDTTPRRNLSSPQHVGRLLPPSYYPPTLRGEVGAVMVGAVGEDEVPLPRSEPIPPEHEDTAALWVAVFGRDLVACLFSRDWAVRETGLRRLAHEVVKVLHWDQLVTGEDTKKKVVHCCANVLAQVVNDPVYRVYLACLRVVRVLLSSLSLQTPAEVLRLQQLLRPLLHTLLLKCADGNRRTSQISVDSLLELSRGQEGELALGRSQYQHLGRHQLSSRHLEDPQGRDQPSSLGLGGVQYVLSCILDDSPPQEAPWQWLLGRLCVLDRLLDQFPEQFQIQMVSLQPAESGYKLEHYDRLMTVVEFAFKALGSSHATVAKLARRVYICGARMAAAEPSVFRHVCDMLGKLDISLQMRLKRRLRSLQGGGQRPPYPLMLGPDHQSIVRKLRLPVNADTPYTSALPRLVRSVSHSPSRLLAHTLQPSPERVPPASDSRRGQSTDSPDTAGREGCHRDNNSDRNDPGNDHEDHDKSTTDVPPDEEPPQGGSSEAVTARITDVISRDAVTADATDDASSTKTSPRRPTHLPLDALQFSDKQARVRQYHRSRPRQEEPIIVQHALITSKSSKHNKPNKQAASGLKTAAGNAAQLRPGTSNASAARDRPNGSSSNNNCTSNNNCSSNNISSSNNGSNNNNENNAVVRAQGEQLRSPLLRRGGLSQSHGNNLDLSPRTPTGPPLLPNFTFKEAIASPSTPTAPFTTPVKDPSPLLPPTMSPQLQLCVDALTEGEEEGFSEPPLPSIPNLPLVPPYLAHDVGGSQERIAEETCDLYTEGTEWVRGPLLGSGAFSCCYQARDVATGALMAVKLVSFLRTSSEEQERVEAAVEEEILLMSQLRHRNLVRLVGSVRHASSFCVFTEWMAGGSVFSMLERYGAFSEPVILRYIEQVLRGLDYLHDNMILHRDLKGANLLVDSTGRWLRIGDFGTAARLASKATVTGEFQGQLLGTLAFMAPEVLRGDDYGRACDVWSIGCCLIEMATTKPPWDADHVSNQYKLMFKIATSNGPPAVPTRLSESTRALALQCLQICSEARPCVKQLLQHFSRPTPGPAVSAELQRGQTLG</sequence>
<accession>A0A8B7NRF4</accession>
<evidence type="ECO:0000259" key="10">
    <source>
        <dbReference type="PROSITE" id="PS50011"/>
    </source>
</evidence>
<feature type="binding site" evidence="8">
    <location>
        <position position="1617"/>
    </location>
    <ligand>
        <name>ATP</name>
        <dbReference type="ChEBI" id="CHEBI:30616"/>
    </ligand>
</feature>
<dbReference type="Gene3D" id="3.30.40.10">
    <property type="entry name" value="Zinc/RING finger domain, C3HC4 (zinc finger)"/>
    <property type="match status" value="1"/>
</dbReference>
<evidence type="ECO:0000256" key="2">
    <source>
        <dbReference type="ARBA" id="ARBA00022741"/>
    </source>
</evidence>
<dbReference type="FunFam" id="1.10.510.10:FF:000286">
    <property type="entry name" value="Mitogen-activated protein kinase kinase kinase 1 (Predicted)"/>
    <property type="match status" value="1"/>
</dbReference>
<reference evidence="14" key="1">
    <citation type="submission" date="2025-08" db="UniProtKB">
        <authorList>
            <consortium name="RefSeq"/>
        </authorList>
    </citation>
    <scope>IDENTIFICATION</scope>
    <source>
        <tissue evidence="14">Whole organism</tissue>
    </source>
</reference>
<feature type="compositionally biased region" description="Low complexity" evidence="9">
    <location>
        <begin position="557"/>
        <end position="586"/>
    </location>
</feature>
<feature type="region of interest" description="Disordered" evidence="9">
    <location>
        <begin position="1"/>
        <end position="180"/>
    </location>
</feature>
<dbReference type="InterPro" id="IPR011989">
    <property type="entry name" value="ARM-like"/>
</dbReference>
<feature type="compositionally biased region" description="Low complexity" evidence="9">
    <location>
        <begin position="599"/>
        <end position="619"/>
    </location>
</feature>
<keyword evidence="4 14" id="KW-0418">Kinase</keyword>
<dbReference type="InterPro" id="IPR013083">
    <property type="entry name" value="Znf_RING/FYVE/PHD"/>
</dbReference>
<dbReference type="PROSITE" id="PS00107">
    <property type="entry name" value="PROTEIN_KINASE_ATP"/>
    <property type="match status" value="1"/>
</dbReference>
<dbReference type="CDD" id="cd16494">
    <property type="entry name" value="RING-CH-C4HC3_ZSWM2"/>
    <property type="match status" value="1"/>
</dbReference>
<evidence type="ECO:0000313" key="14">
    <source>
        <dbReference type="RefSeq" id="XP_018016324.2"/>
    </source>
</evidence>
<keyword evidence="1" id="KW-0808">Transferase</keyword>
<feature type="compositionally biased region" description="Low complexity" evidence="9">
    <location>
        <begin position="125"/>
        <end position="153"/>
    </location>
</feature>
<dbReference type="Gene3D" id="1.25.10.10">
    <property type="entry name" value="Leucine-rich Repeat Variant"/>
    <property type="match status" value="1"/>
</dbReference>
<dbReference type="InterPro" id="IPR007527">
    <property type="entry name" value="Znf_SWIM"/>
</dbReference>
<evidence type="ECO:0000259" key="12">
    <source>
        <dbReference type="PROSITE" id="PS50966"/>
    </source>
</evidence>
<feature type="compositionally biased region" description="Polar residues" evidence="9">
    <location>
        <begin position="587"/>
        <end position="598"/>
    </location>
</feature>
<evidence type="ECO:0000256" key="8">
    <source>
        <dbReference type="PROSITE-ProRule" id="PRU10141"/>
    </source>
</evidence>
<feature type="compositionally biased region" description="Low complexity" evidence="9">
    <location>
        <begin position="1316"/>
        <end position="1332"/>
    </location>
</feature>
<dbReference type="SMART" id="SM00220">
    <property type="entry name" value="S_TKc"/>
    <property type="match status" value="1"/>
</dbReference>
<dbReference type="PROSITE" id="PS50089">
    <property type="entry name" value="ZF_RING_2"/>
    <property type="match status" value="1"/>
</dbReference>
<feature type="domain" description="SWIM-type" evidence="12">
    <location>
        <begin position="218"/>
        <end position="246"/>
    </location>
</feature>
<dbReference type="InterPro" id="IPR001841">
    <property type="entry name" value="Znf_RING"/>
</dbReference>
<keyword evidence="5" id="KW-0862">Zinc</keyword>
<feature type="domain" description="RING-type" evidence="11">
    <location>
        <begin position="341"/>
        <end position="390"/>
    </location>
</feature>
<dbReference type="InterPro" id="IPR000719">
    <property type="entry name" value="Prot_kinase_dom"/>
</dbReference>
<dbReference type="InterPro" id="IPR050538">
    <property type="entry name" value="MAP_kinase_kinase_kinase"/>
</dbReference>
<feature type="region of interest" description="Disordered" evidence="9">
    <location>
        <begin position="545"/>
        <end position="619"/>
    </location>
</feature>
<dbReference type="GO" id="GO:0004672">
    <property type="term" value="F:protein kinase activity"/>
    <property type="evidence" value="ECO:0007669"/>
    <property type="project" value="InterPro"/>
</dbReference>
<feature type="region of interest" description="Disordered" evidence="9">
    <location>
        <begin position="521"/>
        <end position="540"/>
    </location>
</feature>
<feature type="compositionally biased region" description="Polar residues" evidence="9">
    <location>
        <begin position="811"/>
        <end position="829"/>
    </location>
</feature>
<proteinExistence type="predicted"/>
<feature type="compositionally biased region" description="Basic and acidic residues" evidence="9">
    <location>
        <begin position="1261"/>
        <end position="1288"/>
    </location>
</feature>
<dbReference type="PANTHER" id="PTHR48016">
    <property type="entry name" value="MAP KINASE KINASE KINASE SSK2-RELATED-RELATED"/>
    <property type="match status" value="1"/>
</dbReference>
<keyword evidence="6 8" id="KW-0067">ATP-binding</keyword>
<dbReference type="RefSeq" id="XP_018016324.2">
    <property type="nucleotide sequence ID" value="XM_018160835.2"/>
</dbReference>
<evidence type="ECO:0000256" key="5">
    <source>
        <dbReference type="ARBA" id="ARBA00022833"/>
    </source>
</evidence>
<evidence type="ECO:0000256" key="4">
    <source>
        <dbReference type="ARBA" id="ARBA00022777"/>
    </source>
</evidence>
<evidence type="ECO:0000256" key="9">
    <source>
        <dbReference type="SAM" id="MobiDB-lite"/>
    </source>
</evidence>
<feature type="domain" description="Protein kinase" evidence="10">
    <location>
        <begin position="1588"/>
        <end position="1853"/>
    </location>
</feature>
<feature type="region of interest" description="Disordered" evidence="9">
    <location>
        <begin position="1228"/>
        <end position="1450"/>
    </location>
</feature>
<feature type="region of interest" description="Disordered" evidence="9">
    <location>
        <begin position="769"/>
        <end position="838"/>
    </location>
</feature>
<feature type="compositionally biased region" description="Basic and acidic residues" evidence="9">
    <location>
        <begin position="279"/>
        <end position="288"/>
    </location>
</feature>
<keyword evidence="13" id="KW-1185">Reference proteome</keyword>
<dbReference type="Gene3D" id="1.10.510.10">
    <property type="entry name" value="Transferase(Phosphotransferase) domain 1"/>
    <property type="match status" value="1"/>
</dbReference>
<evidence type="ECO:0000256" key="3">
    <source>
        <dbReference type="ARBA" id="ARBA00022771"/>
    </source>
</evidence>
<dbReference type="InterPro" id="IPR011009">
    <property type="entry name" value="Kinase-like_dom_sf"/>
</dbReference>
<feature type="region of interest" description="Disordered" evidence="9">
    <location>
        <begin position="1468"/>
        <end position="1488"/>
    </location>
</feature>
<organism evidence="13 14">
    <name type="scientific">Hyalella azteca</name>
    <name type="common">Amphipod</name>
    <dbReference type="NCBI Taxonomy" id="294128"/>
    <lineage>
        <taxon>Eukaryota</taxon>
        <taxon>Metazoa</taxon>
        <taxon>Ecdysozoa</taxon>
        <taxon>Arthropoda</taxon>
        <taxon>Crustacea</taxon>
        <taxon>Multicrustacea</taxon>
        <taxon>Malacostraca</taxon>
        <taxon>Eumalacostraca</taxon>
        <taxon>Peracarida</taxon>
        <taxon>Amphipoda</taxon>
        <taxon>Senticaudata</taxon>
        <taxon>Talitrida</taxon>
        <taxon>Talitroidea</taxon>
        <taxon>Hyalellidae</taxon>
        <taxon>Hyalella</taxon>
    </lineage>
</organism>
<dbReference type="GeneID" id="108673055"/>
<dbReference type="Proteomes" id="UP000694843">
    <property type="component" value="Unplaced"/>
</dbReference>
<name>A0A8B7NRF4_HYAAZ</name>
<dbReference type="KEGG" id="hazt:108673055"/>
<keyword evidence="3 7" id="KW-0479">Metal-binding</keyword>
<dbReference type="PROSITE" id="PS50011">
    <property type="entry name" value="PROTEIN_KINASE_DOM"/>
    <property type="match status" value="1"/>
</dbReference>
<feature type="compositionally biased region" description="Low complexity" evidence="9">
    <location>
        <begin position="300"/>
        <end position="317"/>
    </location>
</feature>
<dbReference type="GO" id="GO:0008270">
    <property type="term" value="F:zinc ion binding"/>
    <property type="evidence" value="ECO:0007669"/>
    <property type="project" value="UniProtKB-KW"/>
</dbReference>
<dbReference type="PROSITE" id="PS00108">
    <property type="entry name" value="PROTEIN_KINASE_ST"/>
    <property type="match status" value="1"/>
</dbReference>
<dbReference type="SUPFAM" id="SSF56112">
    <property type="entry name" value="Protein kinase-like (PK-like)"/>
    <property type="match status" value="1"/>
</dbReference>
<protein>
    <submittedName>
        <fullName evidence="14">Mitogen-activated protein kinase kinase kinase 1</fullName>
    </submittedName>
</protein>